<dbReference type="Gene3D" id="2.60.40.10">
    <property type="entry name" value="Immunoglobulins"/>
    <property type="match status" value="1"/>
</dbReference>
<dbReference type="PANTHER" id="PTHR37836">
    <property type="entry name" value="LMO1036 PROTEIN"/>
    <property type="match status" value="1"/>
</dbReference>
<reference evidence="4 5" key="1">
    <citation type="submission" date="2016-11" db="EMBL/GenBank/DDBJ databases">
        <authorList>
            <person name="Jaros S."/>
            <person name="Januszkiewicz K."/>
            <person name="Wedrychowicz H."/>
        </authorList>
    </citation>
    <scope>NUCLEOTIDE SEQUENCE [LARGE SCALE GENOMIC DNA]</scope>
    <source>
        <strain evidence="4 5">DSM 15929</strain>
    </source>
</reference>
<dbReference type="Gene3D" id="2.60.40.3950">
    <property type="match status" value="1"/>
</dbReference>
<feature type="domain" description="Apiosidase-like catalytic" evidence="1">
    <location>
        <begin position="106"/>
        <end position="399"/>
    </location>
</feature>
<evidence type="ECO:0000313" key="5">
    <source>
        <dbReference type="Proteomes" id="UP000184386"/>
    </source>
</evidence>
<dbReference type="SUPFAM" id="SSF51445">
    <property type="entry name" value="(Trans)glycosidases"/>
    <property type="match status" value="1"/>
</dbReference>
<dbReference type="Pfam" id="PF18310">
    <property type="entry name" value="DUF5605"/>
    <property type="match status" value="1"/>
</dbReference>
<dbReference type="STRING" id="1121322.SAMN02745136_02888"/>
<dbReference type="InterPro" id="IPR017853">
    <property type="entry name" value="GH"/>
</dbReference>
<feature type="domain" description="DUF5060" evidence="2">
    <location>
        <begin position="10"/>
        <end position="74"/>
    </location>
</feature>
<dbReference type="InterPro" id="IPR025277">
    <property type="entry name" value="Apiosidase-like_cat_dom"/>
</dbReference>
<proteinExistence type="predicted"/>
<evidence type="ECO:0008006" key="6">
    <source>
        <dbReference type="Google" id="ProtNLM"/>
    </source>
</evidence>
<evidence type="ECO:0000259" key="3">
    <source>
        <dbReference type="Pfam" id="PF18310"/>
    </source>
</evidence>
<name>A0A1M6TVG5_9FIRM</name>
<feature type="domain" description="DUF5605" evidence="3">
    <location>
        <begin position="431"/>
        <end position="502"/>
    </location>
</feature>
<dbReference type="InterPro" id="IPR032260">
    <property type="entry name" value="DUF5060"/>
</dbReference>
<protein>
    <recommendedName>
        <fullName evidence="6">DUF5060 domain-containing protein</fullName>
    </recommendedName>
</protein>
<evidence type="ECO:0000259" key="2">
    <source>
        <dbReference type="Pfam" id="PF16586"/>
    </source>
</evidence>
<dbReference type="RefSeq" id="WP_073277121.1">
    <property type="nucleotide sequence ID" value="NZ_FRAC01000014.1"/>
</dbReference>
<dbReference type="InterPro" id="IPR013783">
    <property type="entry name" value="Ig-like_fold"/>
</dbReference>
<organism evidence="4 5">
    <name type="scientific">Anaerocolumna jejuensis DSM 15929</name>
    <dbReference type="NCBI Taxonomy" id="1121322"/>
    <lineage>
        <taxon>Bacteria</taxon>
        <taxon>Bacillati</taxon>
        <taxon>Bacillota</taxon>
        <taxon>Clostridia</taxon>
        <taxon>Lachnospirales</taxon>
        <taxon>Lachnospiraceae</taxon>
        <taxon>Anaerocolumna</taxon>
    </lineage>
</organism>
<sequence>MENLRYTASVEKWDTFEAVLPGFQDGNPFKDYTIYGVFVSGNERKTVDGFYDGNGRYIVRFMPSFEEEYEFTIKGTFSSEEYRGNFKVTPSSEINHGPVRVGSHLHLAYEDGTPFHCLGTTCYVWTHQSTSLQEETLKTLSENAFNKLRFCIFPKHYIYNFHEPISYPYEGTPCDSSGLNEDNIVLFGDNAIPEGNHWDFQRFNPVHFQNFEERIKDLRALGIEADIILMHPYDRWGFSHMSPEEEAFYLRYVMARFSAYRNVWWSLANEYDLFFHKSVADWEANAREVYTHDPYGHLRSIHNCLEFYDYSRPWITHSSIQRIDLYKSSELTDEWRLRYNKPVVLDEIAYEGNINQAWGNISGQEMTRRFWEGFVRGGYPGHGETYQHPENILWWSHGGSLHGESPARIKFLAEIMQQTPGSGLIPVKGEWDEVVGIADNGAYAIHYYSGFRPGFRTFSFKDNHSYEVEIIDTWNMTVENAGTFQGKFKITLPGREFMAIRIIRK</sequence>
<accession>A0A1M6TVG5</accession>
<dbReference type="Pfam" id="PF13204">
    <property type="entry name" value="Apiosidase"/>
    <property type="match status" value="1"/>
</dbReference>
<gene>
    <name evidence="4" type="ORF">SAMN02745136_02888</name>
</gene>
<dbReference type="AlphaFoldDB" id="A0A1M6TVG5"/>
<evidence type="ECO:0000259" key="1">
    <source>
        <dbReference type="Pfam" id="PF13204"/>
    </source>
</evidence>
<dbReference type="Proteomes" id="UP000184386">
    <property type="component" value="Unassembled WGS sequence"/>
</dbReference>
<keyword evidence="5" id="KW-1185">Reference proteome</keyword>
<dbReference type="EMBL" id="FRAC01000014">
    <property type="protein sequence ID" value="SHK60893.1"/>
    <property type="molecule type" value="Genomic_DNA"/>
</dbReference>
<dbReference type="Pfam" id="PF16586">
    <property type="entry name" value="DUF5060"/>
    <property type="match status" value="1"/>
</dbReference>
<evidence type="ECO:0000313" key="4">
    <source>
        <dbReference type="EMBL" id="SHK60893.1"/>
    </source>
</evidence>
<dbReference type="PANTHER" id="PTHR37836:SF2">
    <property type="entry name" value="DUF4038 DOMAIN-CONTAINING PROTEIN"/>
    <property type="match status" value="1"/>
</dbReference>
<dbReference type="InterPro" id="IPR041239">
    <property type="entry name" value="DUF5605"/>
</dbReference>
<dbReference type="OrthoDB" id="127163at2"/>
<dbReference type="Gene3D" id="3.20.20.80">
    <property type="entry name" value="Glycosidases"/>
    <property type="match status" value="1"/>
</dbReference>